<comment type="similarity">
    <text evidence="1">Belongs to the ComF/GntX family.</text>
</comment>
<proteinExistence type="inferred from homology"/>
<dbReference type="AlphaFoldDB" id="A0A1G9EU51"/>
<evidence type="ECO:0000259" key="2">
    <source>
        <dbReference type="Pfam" id="PF00156"/>
    </source>
</evidence>
<dbReference type="Proteomes" id="UP000198510">
    <property type="component" value="Unassembled WGS sequence"/>
</dbReference>
<dbReference type="STRING" id="1075417.SAMN05421823_103587"/>
<evidence type="ECO:0000256" key="1">
    <source>
        <dbReference type="ARBA" id="ARBA00008007"/>
    </source>
</evidence>
<dbReference type="CDD" id="cd06223">
    <property type="entry name" value="PRTases_typeI"/>
    <property type="match status" value="1"/>
</dbReference>
<organism evidence="3 4">
    <name type="scientific">Catalinimonas alkaloidigena</name>
    <dbReference type="NCBI Taxonomy" id="1075417"/>
    <lineage>
        <taxon>Bacteria</taxon>
        <taxon>Pseudomonadati</taxon>
        <taxon>Bacteroidota</taxon>
        <taxon>Cytophagia</taxon>
        <taxon>Cytophagales</taxon>
        <taxon>Catalimonadaceae</taxon>
        <taxon>Catalinimonas</taxon>
    </lineage>
</organism>
<evidence type="ECO:0000313" key="4">
    <source>
        <dbReference type="Proteomes" id="UP000198510"/>
    </source>
</evidence>
<gene>
    <name evidence="3" type="ORF">SAMN05421823_103587</name>
</gene>
<keyword evidence="4" id="KW-1185">Reference proteome</keyword>
<dbReference type="EMBL" id="FNFO01000003">
    <property type="protein sequence ID" value="SDK79697.1"/>
    <property type="molecule type" value="Genomic_DNA"/>
</dbReference>
<reference evidence="3 4" key="1">
    <citation type="submission" date="2016-10" db="EMBL/GenBank/DDBJ databases">
        <authorList>
            <person name="de Groot N.N."/>
        </authorList>
    </citation>
    <scope>NUCLEOTIDE SEQUENCE [LARGE SCALE GENOMIC DNA]</scope>
    <source>
        <strain evidence="3 4">DSM 25186</strain>
    </source>
</reference>
<dbReference type="InterPro" id="IPR000836">
    <property type="entry name" value="PRTase_dom"/>
</dbReference>
<dbReference type="InterPro" id="IPR029057">
    <property type="entry name" value="PRTase-like"/>
</dbReference>
<dbReference type="Pfam" id="PF00156">
    <property type="entry name" value="Pribosyltran"/>
    <property type="match status" value="1"/>
</dbReference>
<dbReference type="PANTHER" id="PTHR47505">
    <property type="entry name" value="DNA UTILIZATION PROTEIN YHGH"/>
    <property type="match status" value="1"/>
</dbReference>
<dbReference type="SUPFAM" id="SSF53271">
    <property type="entry name" value="PRTase-like"/>
    <property type="match status" value="1"/>
</dbReference>
<dbReference type="PANTHER" id="PTHR47505:SF1">
    <property type="entry name" value="DNA UTILIZATION PROTEIN YHGH"/>
    <property type="match status" value="1"/>
</dbReference>
<dbReference type="InterPro" id="IPR051910">
    <property type="entry name" value="ComF/GntX_DNA_util-trans"/>
</dbReference>
<feature type="domain" description="Phosphoribosyltransferase" evidence="2">
    <location>
        <begin position="113"/>
        <end position="202"/>
    </location>
</feature>
<accession>A0A1G9EU51</accession>
<name>A0A1G9EU51_9BACT</name>
<protein>
    <submittedName>
        <fullName evidence="3">ComF family protein</fullName>
    </submittedName>
</protein>
<evidence type="ECO:0000313" key="3">
    <source>
        <dbReference type="EMBL" id="SDK79697.1"/>
    </source>
</evidence>
<dbReference type="Gene3D" id="3.40.50.2020">
    <property type="match status" value="1"/>
</dbReference>
<sequence>MVAGENLICLTCRALLPQTDFHEESGENPLVQKLWGRVTLQHGMALLHYSKQGKVQRLIHRLKYKGEKEIGTAVGEWYGQILIDDFKDTFDLIVPVPLHKKRERWRGYNQSGMFGEGLARTLNVAYADDLLVREADRKTQTQKNRLDRWVNAEGIYRVTDPARLRGKHVLLVDDVVTTGATLEAAAQPLVAAGVASLSVAAIANV</sequence>